<evidence type="ECO:0000259" key="6">
    <source>
        <dbReference type="Pfam" id="PF00149"/>
    </source>
</evidence>
<dbReference type="GO" id="GO:0009166">
    <property type="term" value="P:nucleotide catabolic process"/>
    <property type="evidence" value="ECO:0007669"/>
    <property type="project" value="InterPro"/>
</dbReference>
<dbReference type="InterPro" id="IPR036907">
    <property type="entry name" value="5'-Nucleotdase_C_sf"/>
</dbReference>
<keyword evidence="4 5" id="KW-0547">Nucleotide-binding</keyword>
<keyword evidence="3 5" id="KW-0732">Signal</keyword>
<dbReference type="GO" id="GO:0008768">
    <property type="term" value="F:UDP-sugar diphosphatase activity"/>
    <property type="evidence" value="ECO:0007669"/>
    <property type="project" value="TreeGrafter"/>
</dbReference>
<feature type="chain" id="PRO_5015370204" evidence="5">
    <location>
        <begin position="20"/>
        <end position="513"/>
    </location>
</feature>
<dbReference type="GO" id="GO:0008253">
    <property type="term" value="F:5'-nucleotidase activity"/>
    <property type="evidence" value="ECO:0007669"/>
    <property type="project" value="TreeGrafter"/>
</dbReference>
<dbReference type="GO" id="GO:0030288">
    <property type="term" value="C:outer membrane-bounded periplasmic space"/>
    <property type="evidence" value="ECO:0007669"/>
    <property type="project" value="TreeGrafter"/>
</dbReference>
<dbReference type="EMBL" id="PYMB01000001">
    <property type="protein sequence ID" value="PSW16683.1"/>
    <property type="molecule type" value="Genomic_DNA"/>
</dbReference>
<reference evidence="8 9" key="1">
    <citation type="submission" date="2018-03" db="EMBL/GenBank/DDBJ databases">
        <title>Whole genome sequencing of Histamine producing bacteria.</title>
        <authorList>
            <person name="Butler K."/>
        </authorList>
    </citation>
    <scope>NUCLEOTIDE SEQUENCE [LARGE SCALE GENOMIC DNA]</scope>
    <source>
        <strain evidence="8 9">DSM 19138</strain>
    </source>
</reference>
<evidence type="ECO:0000313" key="9">
    <source>
        <dbReference type="Proteomes" id="UP000241346"/>
    </source>
</evidence>
<dbReference type="GO" id="GO:0046872">
    <property type="term" value="F:metal ion binding"/>
    <property type="evidence" value="ECO:0007669"/>
    <property type="project" value="UniProtKB-KW"/>
</dbReference>
<dbReference type="InterPro" id="IPR006146">
    <property type="entry name" value="5'-Nucleotdase_CS"/>
</dbReference>
<sequence>MRKTLIASLLACTALPLMAKDLTILYTNDIHSKADPFIARYIDENREVGGFANIAAYVEQEKAKNPTSVFLDAGDYFSGSTIDSLTKGEAIIDIMNNMGYDAVSVGNHEFDYGWDNTLVQLSKANFEVLLGNVFFEGSDKLFWDKPYTIIERDGIKLGIIGLHGVFAFDDTVAAEMRQNIEARDEVAFLQKYIDVLKPQVDITVALIHQGTPARQSSSGATDVRRALDKDIETVKQVEGLDLLITGHAHVGTPEPIKVNDTLILSTDGYGINVGKLVIDFDEDKRQIRGYDFNLQSIWADEWTPKAEVQASINKWNQYAAAITDEQITTAPEALTRAYGESSKLGNLVADSILATFKDAELAFTNSGGIREDINAGEMSYGDLIDALPFPNYPVFLKLTGKQIETLLEHAAGLTNGVMQTSTGFYYEYDSSRPVGERITGVTLNGEKLQQERVYHVATNNFLADGGDGFSAFTEGTDRINIPDEPLHDTVKRFLASKNAFEKINEVRIKDIAQ</sequence>
<dbReference type="Gene3D" id="3.60.21.10">
    <property type="match status" value="1"/>
</dbReference>
<feature type="signal peptide" evidence="5">
    <location>
        <begin position="1"/>
        <end position="19"/>
    </location>
</feature>
<accession>A0A2T3NMJ0</accession>
<dbReference type="Pfam" id="PF02872">
    <property type="entry name" value="5_nucleotid_C"/>
    <property type="match status" value="1"/>
</dbReference>
<dbReference type="PANTHER" id="PTHR11575:SF46">
    <property type="entry name" value="PROTEIN USHA"/>
    <property type="match status" value="1"/>
</dbReference>
<dbReference type="InterPro" id="IPR029052">
    <property type="entry name" value="Metallo-depent_PP-like"/>
</dbReference>
<evidence type="ECO:0000256" key="2">
    <source>
        <dbReference type="ARBA" id="ARBA00022723"/>
    </source>
</evidence>
<dbReference type="Gene3D" id="3.90.780.10">
    <property type="entry name" value="5'-Nucleotidase, C-terminal domain"/>
    <property type="match status" value="1"/>
</dbReference>
<dbReference type="PANTHER" id="PTHR11575">
    <property type="entry name" value="5'-NUCLEOTIDASE-RELATED"/>
    <property type="match status" value="1"/>
</dbReference>
<dbReference type="OrthoDB" id="9803927at2"/>
<evidence type="ECO:0000256" key="5">
    <source>
        <dbReference type="RuleBase" id="RU362119"/>
    </source>
</evidence>
<gene>
    <name evidence="8" type="ORF">C9J01_06725</name>
</gene>
<dbReference type="PROSITE" id="PS00786">
    <property type="entry name" value="5_NUCLEOTIDASE_2"/>
    <property type="match status" value="1"/>
</dbReference>
<dbReference type="GO" id="GO:0000166">
    <property type="term" value="F:nucleotide binding"/>
    <property type="evidence" value="ECO:0007669"/>
    <property type="project" value="UniProtKB-KW"/>
</dbReference>
<dbReference type="Proteomes" id="UP000241346">
    <property type="component" value="Unassembled WGS sequence"/>
</dbReference>
<evidence type="ECO:0000256" key="4">
    <source>
        <dbReference type="ARBA" id="ARBA00022741"/>
    </source>
</evidence>
<dbReference type="RefSeq" id="WP_107297302.1">
    <property type="nucleotide sequence ID" value="NZ_PYMB01000001.1"/>
</dbReference>
<dbReference type="PRINTS" id="PR01607">
    <property type="entry name" value="APYRASEFAMLY"/>
</dbReference>
<evidence type="ECO:0000256" key="3">
    <source>
        <dbReference type="ARBA" id="ARBA00022729"/>
    </source>
</evidence>
<dbReference type="CDD" id="cd00845">
    <property type="entry name" value="MPP_UshA_N_like"/>
    <property type="match status" value="1"/>
</dbReference>
<evidence type="ECO:0000256" key="1">
    <source>
        <dbReference type="ARBA" id="ARBA00006654"/>
    </source>
</evidence>
<evidence type="ECO:0000259" key="7">
    <source>
        <dbReference type="Pfam" id="PF02872"/>
    </source>
</evidence>
<dbReference type="InterPro" id="IPR004843">
    <property type="entry name" value="Calcineurin-like_PHP"/>
</dbReference>
<feature type="domain" description="Calcineurin-like phosphoesterase" evidence="6">
    <location>
        <begin position="23"/>
        <end position="250"/>
    </location>
</feature>
<protein>
    <submittedName>
        <fullName evidence="8">Multifunctional 2',3'-cyclic-nucleotide 2'-phosphodiesterase/5'-nucleotidase/3'-nucleotidase</fullName>
    </submittedName>
</protein>
<feature type="domain" description="5'-Nucleotidase C-terminal" evidence="7">
    <location>
        <begin position="334"/>
        <end position="474"/>
    </location>
</feature>
<dbReference type="Pfam" id="PF00149">
    <property type="entry name" value="Metallophos"/>
    <property type="match status" value="1"/>
</dbReference>
<dbReference type="InterPro" id="IPR006179">
    <property type="entry name" value="5_nucleotidase/apyrase"/>
</dbReference>
<keyword evidence="2" id="KW-0479">Metal-binding</keyword>
<organism evidence="8 9">
    <name type="scientific">Photobacterium rosenbergii</name>
    <dbReference type="NCBI Taxonomy" id="294936"/>
    <lineage>
        <taxon>Bacteria</taxon>
        <taxon>Pseudomonadati</taxon>
        <taxon>Pseudomonadota</taxon>
        <taxon>Gammaproteobacteria</taxon>
        <taxon>Vibrionales</taxon>
        <taxon>Vibrionaceae</taxon>
        <taxon>Photobacterium</taxon>
    </lineage>
</organism>
<dbReference type="SUPFAM" id="SSF55816">
    <property type="entry name" value="5'-nucleotidase (syn. UDP-sugar hydrolase), C-terminal domain"/>
    <property type="match status" value="1"/>
</dbReference>
<keyword evidence="5" id="KW-0378">Hydrolase</keyword>
<comment type="caution">
    <text evidence="8">The sequence shown here is derived from an EMBL/GenBank/DDBJ whole genome shotgun (WGS) entry which is preliminary data.</text>
</comment>
<comment type="similarity">
    <text evidence="1 5">Belongs to the 5'-nucleotidase family.</text>
</comment>
<dbReference type="InterPro" id="IPR008334">
    <property type="entry name" value="5'-Nucleotdase_C"/>
</dbReference>
<proteinExistence type="inferred from homology"/>
<dbReference type="AlphaFoldDB" id="A0A2T3NMJ0"/>
<dbReference type="SUPFAM" id="SSF56300">
    <property type="entry name" value="Metallo-dependent phosphatases"/>
    <property type="match status" value="1"/>
</dbReference>
<name>A0A2T3NMJ0_9GAMM</name>
<evidence type="ECO:0000313" key="8">
    <source>
        <dbReference type="EMBL" id="PSW16683.1"/>
    </source>
</evidence>